<feature type="compositionally biased region" description="Basic and acidic residues" evidence="1">
    <location>
        <begin position="73"/>
        <end position="101"/>
    </location>
</feature>
<dbReference type="Proteomes" id="UP000824263">
    <property type="component" value="Unassembled WGS sequence"/>
</dbReference>
<feature type="compositionally biased region" description="Acidic residues" evidence="1">
    <location>
        <begin position="62"/>
        <end position="72"/>
    </location>
</feature>
<accession>A0A9D1UD95</accession>
<sequence length="110" mass="11494">MKQFKKLLAVFLCAAALMSLAACGSDGDAQDNGAVNTETTDDADRNGTDQDNSDMNGATDGTADDGVLDEIGDDVRDGAEDIGDGVKDSVEDMEDNAKDTTDQNNADNNR</sequence>
<proteinExistence type="predicted"/>
<reference evidence="3" key="2">
    <citation type="submission" date="2021-04" db="EMBL/GenBank/DDBJ databases">
        <authorList>
            <person name="Gilroy R."/>
        </authorList>
    </citation>
    <scope>NUCLEOTIDE SEQUENCE</scope>
    <source>
        <strain evidence="3">ChiSxjej1B13-11762</strain>
    </source>
</reference>
<gene>
    <name evidence="3" type="ORF">H9873_04410</name>
</gene>
<feature type="chain" id="PRO_5038409682" description="YtxH domain-containing protein" evidence="2">
    <location>
        <begin position="22"/>
        <end position="110"/>
    </location>
</feature>
<name>A0A9D1UD95_9FIRM</name>
<feature type="signal peptide" evidence="2">
    <location>
        <begin position="1"/>
        <end position="21"/>
    </location>
</feature>
<reference evidence="3" key="1">
    <citation type="journal article" date="2021" name="PeerJ">
        <title>Extensive microbial diversity within the chicken gut microbiome revealed by metagenomics and culture.</title>
        <authorList>
            <person name="Gilroy R."/>
            <person name="Ravi A."/>
            <person name="Getino M."/>
            <person name="Pursley I."/>
            <person name="Horton D.L."/>
            <person name="Alikhan N.F."/>
            <person name="Baker D."/>
            <person name="Gharbi K."/>
            <person name="Hall N."/>
            <person name="Watson M."/>
            <person name="Adriaenssens E.M."/>
            <person name="Foster-Nyarko E."/>
            <person name="Jarju S."/>
            <person name="Secka A."/>
            <person name="Antonio M."/>
            <person name="Oren A."/>
            <person name="Chaudhuri R.R."/>
            <person name="La Ragione R."/>
            <person name="Hildebrand F."/>
            <person name="Pallen M.J."/>
        </authorList>
    </citation>
    <scope>NUCLEOTIDE SEQUENCE</scope>
    <source>
        <strain evidence="3">ChiSxjej1B13-11762</strain>
    </source>
</reference>
<keyword evidence="2" id="KW-0732">Signal</keyword>
<feature type="region of interest" description="Disordered" evidence="1">
    <location>
        <begin position="24"/>
        <end position="110"/>
    </location>
</feature>
<dbReference type="AlphaFoldDB" id="A0A9D1UD95"/>
<evidence type="ECO:0000313" key="3">
    <source>
        <dbReference type="EMBL" id="HIW83547.1"/>
    </source>
</evidence>
<dbReference type="PROSITE" id="PS51257">
    <property type="entry name" value="PROKAR_LIPOPROTEIN"/>
    <property type="match status" value="1"/>
</dbReference>
<protein>
    <recommendedName>
        <fullName evidence="5">YtxH domain-containing protein</fullName>
    </recommendedName>
</protein>
<evidence type="ECO:0000256" key="2">
    <source>
        <dbReference type="SAM" id="SignalP"/>
    </source>
</evidence>
<comment type="caution">
    <text evidence="3">The sequence shown here is derived from an EMBL/GenBank/DDBJ whole genome shotgun (WGS) entry which is preliminary data.</text>
</comment>
<evidence type="ECO:0000256" key="1">
    <source>
        <dbReference type="SAM" id="MobiDB-lite"/>
    </source>
</evidence>
<evidence type="ECO:0000313" key="4">
    <source>
        <dbReference type="Proteomes" id="UP000824263"/>
    </source>
</evidence>
<evidence type="ECO:0008006" key="5">
    <source>
        <dbReference type="Google" id="ProtNLM"/>
    </source>
</evidence>
<organism evidence="3 4">
    <name type="scientific">Candidatus Dorea gallistercoris</name>
    <dbReference type="NCBI Taxonomy" id="2838542"/>
    <lineage>
        <taxon>Bacteria</taxon>
        <taxon>Bacillati</taxon>
        <taxon>Bacillota</taxon>
        <taxon>Clostridia</taxon>
        <taxon>Lachnospirales</taxon>
        <taxon>Lachnospiraceae</taxon>
        <taxon>Dorea</taxon>
    </lineage>
</organism>
<dbReference type="EMBL" id="DXGF01000082">
    <property type="protein sequence ID" value="HIW83547.1"/>
    <property type="molecule type" value="Genomic_DNA"/>
</dbReference>